<evidence type="ECO:0000256" key="1">
    <source>
        <dbReference type="ARBA" id="ARBA00006259"/>
    </source>
</evidence>
<keyword evidence="7" id="KW-0175">Coiled coil</keyword>
<feature type="compositionally biased region" description="Low complexity" evidence="8">
    <location>
        <begin position="187"/>
        <end position="196"/>
    </location>
</feature>
<evidence type="ECO:0000313" key="11">
    <source>
        <dbReference type="Proteomes" id="UP000013776"/>
    </source>
</evidence>
<evidence type="ECO:0000313" key="10">
    <source>
        <dbReference type="EMBL" id="CCG81354.1"/>
    </source>
</evidence>
<keyword evidence="11" id="KW-1185">Reference proteome</keyword>
<dbReference type="GO" id="GO:0034727">
    <property type="term" value="P:piecemeal microautophagy of the nucleus"/>
    <property type="evidence" value="ECO:0007669"/>
    <property type="project" value="TreeGrafter"/>
</dbReference>
<keyword evidence="4 6" id="KW-0072">Autophagy</keyword>
<dbReference type="GO" id="GO:0030295">
    <property type="term" value="F:protein kinase activator activity"/>
    <property type="evidence" value="ECO:0007669"/>
    <property type="project" value="TreeGrafter"/>
</dbReference>
<dbReference type="Pfam" id="PF04108">
    <property type="entry name" value="ATG17_like"/>
    <property type="match status" value="1"/>
</dbReference>
<dbReference type="STRING" id="1097556.R4XDD5"/>
<feature type="region of interest" description="Disordered" evidence="8">
    <location>
        <begin position="441"/>
        <end position="460"/>
    </location>
</feature>
<dbReference type="Proteomes" id="UP000013776">
    <property type="component" value="Unassembled WGS sequence"/>
</dbReference>
<evidence type="ECO:0000256" key="2">
    <source>
        <dbReference type="ARBA" id="ARBA00013806"/>
    </source>
</evidence>
<evidence type="ECO:0000256" key="7">
    <source>
        <dbReference type="SAM" id="Coils"/>
    </source>
</evidence>
<dbReference type="GO" id="GO:0034045">
    <property type="term" value="C:phagophore assembly site membrane"/>
    <property type="evidence" value="ECO:0007669"/>
    <property type="project" value="UniProtKB-SubCell"/>
</dbReference>
<dbReference type="GO" id="GO:0060090">
    <property type="term" value="F:molecular adaptor activity"/>
    <property type="evidence" value="ECO:0007669"/>
    <property type="project" value="TreeGrafter"/>
</dbReference>
<reference evidence="10 11" key="1">
    <citation type="journal article" date="2013" name="MBio">
        <title>Genome sequencing of the plant pathogen Taphrina deformans, the causal agent of peach leaf curl.</title>
        <authorList>
            <person name="Cisse O.H."/>
            <person name="Almeida J.M.G.C.F."/>
            <person name="Fonseca A."/>
            <person name="Kumar A.A."/>
            <person name="Salojaervi J."/>
            <person name="Overmyer K."/>
            <person name="Hauser P.M."/>
            <person name="Pagni M."/>
        </authorList>
    </citation>
    <scope>NUCLEOTIDE SEQUENCE [LARGE SCALE GENOMIC DNA]</scope>
    <source>
        <strain evidence="11">PYCC 5710 / ATCC 11124 / CBS 356.35 / IMI 108563 / JCM 9778 / NBRC 8474</strain>
    </source>
</reference>
<dbReference type="AlphaFoldDB" id="R4XDD5"/>
<dbReference type="VEuPathDB" id="FungiDB:TAPDE_001052"/>
<dbReference type="PANTHER" id="PTHR28005">
    <property type="entry name" value="AUTOPHAGY-RELATED PROTEIN 17"/>
    <property type="match status" value="1"/>
</dbReference>
<comment type="function">
    <text evidence="6">Autophagy-specific protein that functions in response to autophagy-inducing signals as a scaffold to recruit other ATG proteins to organize preautophagosomal structure (PAS) formation. Modulates the timing and magnitude of the autophagy response, such as the size of the sequestering vesicles. Plays particularly a role in pexophagy and nucleophagy.</text>
</comment>
<feature type="region of interest" description="Disordered" evidence="8">
    <location>
        <begin position="187"/>
        <end position="211"/>
    </location>
</feature>
<evidence type="ECO:0000256" key="6">
    <source>
        <dbReference type="RuleBase" id="RU368080"/>
    </source>
</evidence>
<proteinExistence type="inferred from homology"/>
<evidence type="ECO:0000259" key="9">
    <source>
        <dbReference type="Pfam" id="PF04108"/>
    </source>
</evidence>
<accession>R4XDD5</accession>
<dbReference type="GO" id="GO:0000422">
    <property type="term" value="P:autophagy of mitochondrion"/>
    <property type="evidence" value="ECO:0007669"/>
    <property type="project" value="TreeGrafter"/>
</dbReference>
<dbReference type="GO" id="GO:1990316">
    <property type="term" value="C:Atg1/ULK1 kinase complex"/>
    <property type="evidence" value="ECO:0007669"/>
    <property type="project" value="TreeGrafter"/>
</dbReference>
<protein>
    <recommendedName>
        <fullName evidence="2 6">Autophagy-related protein 17</fullName>
    </recommendedName>
</protein>
<comment type="subcellular location">
    <subcellularLocation>
        <location evidence="6">Cytoplasm</location>
    </subcellularLocation>
    <subcellularLocation>
        <location evidence="6">Preautophagosomal structure membrane</location>
        <topology evidence="6">Peripheral membrane protein</topology>
    </subcellularLocation>
</comment>
<comment type="caution">
    <text evidence="10">The sequence shown here is derived from an EMBL/GenBank/DDBJ whole genome shotgun (WGS) entry which is preliminary data.</text>
</comment>
<feature type="coiled-coil region" evidence="7">
    <location>
        <begin position="257"/>
        <end position="291"/>
    </location>
</feature>
<comment type="similarity">
    <text evidence="1 6">Belongs to the ATG17 family.</text>
</comment>
<evidence type="ECO:0000256" key="3">
    <source>
        <dbReference type="ARBA" id="ARBA00022490"/>
    </source>
</evidence>
<organism evidence="10 11">
    <name type="scientific">Taphrina deformans (strain PYCC 5710 / ATCC 11124 / CBS 356.35 / IMI 108563 / JCM 9778 / NBRC 8474)</name>
    <name type="common">Peach leaf curl fungus</name>
    <name type="synonym">Lalaria deformans</name>
    <dbReference type="NCBI Taxonomy" id="1097556"/>
    <lineage>
        <taxon>Eukaryota</taxon>
        <taxon>Fungi</taxon>
        <taxon>Dikarya</taxon>
        <taxon>Ascomycota</taxon>
        <taxon>Taphrinomycotina</taxon>
        <taxon>Taphrinomycetes</taxon>
        <taxon>Taphrinales</taxon>
        <taxon>Taphrinaceae</taxon>
        <taxon>Taphrina</taxon>
    </lineage>
</organism>
<feature type="compositionally biased region" description="Polar residues" evidence="8">
    <location>
        <begin position="197"/>
        <end position="211"/>
    </location>
</feature>
<name>R4XDD5_TAPDE</name>
<dbReference type="OrthoDB" id="1937984at2759"/>
<dbReference type="InterPro" id="IPR045326">
    <property type="entry name" value="ATG17-like_dom"/>
</dbReference>
<dbReference type="GO" id="GO:0000045">
    <property type="term" value="P:autophagosome assembly"/>
    <property type="evidence" value="ECO:0007669"/>
    <property type="project" value="TreeGrafter"/>
</dbReference>
<evidence type="ECO:0000256" key="5">
    <source>
        <dbReference type="ARBA" id="ARBA00023136"/>
    </source>
</evidence>
<sequence>MTSRTAVYEHYSAAKQALSRGNTICEHAHELSKETESSLASAAAIAAQIRFLRDALQDQLQILQTIASQIVKEEEKYQVSFTSALTDLDVLDGSLNNVLERLKTTPVAKELRTQLPGDVTGSSQNARSTDTLFDFADDTAIESLKGQLRQVVDDMQENQENLDQFRSGYVSTLAELDKACSTLPDLPDLPLSSTSPATVSQKSAPTKRSPLSMSVVTKGYTKQQEDHINEMAGLLLSLSKHYDHASTLLKSESTLPMDELEELHSIVEHDAQQLEDVILELDERVVDLEADVALVKAHINICVSVQGITVELFSRFEALDVDSVTTNLVRLRKDRGQTDERLDELREQLVALASHYAAFSQSYDALLIEVDRRVKYENTVSNFLAQTRQTLARIAQEESARREDFIHDHGDTLPGDIWPGIRHQPVTYDFDFGDAMQQTPKLPESLISSARNRLSNSGDL</sequence>
<gene>
    <name evidence="10" type="ORF">TAPDE_001052</name>
</gene>
<keyword evidence="3 6" id="KW-0963">Cytoplasm</keyword>
<evidence type="ECO:0000256" key="4">
    <source>
        <dbReference type="ARBA" id="ARBA00023006"/>
    </source>
</evidence>
<feature type="domain" description="Autophagy protein ATG17-like" evidence="9">
    <location>
        <begin position="18"/>
        <end position="413"/>
    </location>
</feature>
<dbReference type="eggNOG" id="ENOG502RW77">
    <property type="taxonomic scope" value="Eukaryota"/>
</dbReference>
<dbReference type="EMBL" id="CAHR02000037">
    <property type="protein sequence ID" value="CCG81354.1"/>
    <property type="molecule type" value="Genomic_DNA"/>
</dbReference>
<dbReference type="InterPro" id="IPR007240">
    <property type="entry name" value="Atg17"/>
</dbReference>
<evidence type="ECO:0000256" key="8">
    <source>
        <dbReference type="SAM" id="MobiDB-lite"/>
    </source>
</evidence>
<dbReference type="PANTHER" id="PTHR28005:SF1">
    <property type="entry name" value="AUTOPHAGY-RELATED PROTEIN 17"/>
    <property type="match status" value="1"/>
</dbReference>
<keyword evidence="5" id="KW-0472">Membrane</keyword>